<comment type="caution">
    <text evidence="5">The sequence shown here is derived from an EMBL/GenBank/DDBJ whole genome shotgun (WGS) entry which is preliminary data.</text>
</comment>
<keyword evidence="3" id="KW-0732">Signal</keyword>
<dbReference type="CDD" id="cd01536">
    <property type="entry name" value="PBP1_ABC_sugar_binding-like"/>
    <property type="match status" value="1"/>
</dbReference>
<protein>
    <submittedName>
        <fullName evidence="5">Sugar ABC transporter substrate-binding protein</fullName>
    </submittedName>
</protein>
<dbReference type="InterPro" id="IPR025997">
    <property type="entry name" value="SBP_2_dom"/>
</dbReference>
<dbReference type="Proteomes" id="UP000558284">
    <property type="component" value="Unassembled WGS sequence"/>
</dbReference>
<evidence type="ECO:0000313" key="5">
    <source>
        <dbReference type="EMBL" id="MBA1144664.1"/>
    </source>
</evidence>
<dbReference type="InterPro" id="IPR028082">
    <property type="entry name" value="Peripla_BP_I"/>
</dbReference>
<dbReference type="AlphaFoldDB" id="A0A838BGP4"/>
<evidence type="ECO:0000313" key="6">
    <source>
        <dbReference type="Proteomes" id="UP000558284"/>
    </source>
</evidence>
<evidence type="ECO:0000256" key="1">
    <source>
        <dbReference type="ARBA" id="ARBA00004196"/>
    </source>
</evidence>
<dbReference type="RefSeq" id="WP_181061599.1">
    <property type="nucleotide sequence ID" value="NZ_JACDTY010000026.1"/>
</dbReference>
<dbReference type="Gene3D" id="3.40.50.2300">
    <property type="match status" value="2"/>
</dbReference>
<keyword evidence="6" id="KW-1185">Reference proteome</keyword>
<accession>A0A838BGP4</accession>
<comment type="similarity">
    <text evidence="2">Belongs to the bacterial solute-binding protein 2 family.</text>
</comment>
<comment type="subcellular location">
    <subcellularLocation>
        <location evidence="1">Cell envelope</location>
    </subcellularLocation>
</comment>
<sequence length="332" mass="35009">MIEAISTGERMPTKQGGEPNMKITRRFFGVATFAAALAMSTASPSFAEGKKLGVMIYNIGVDPWMNVAVKSLEEKAKALGYEVSVADGRNDVAQMNAAIDQFVIQGVKAIVICPADPDSLVGSISKSVAAGVPVVAFSLGVSDEANLTAFVGADEVGMGRTAAQEAVKAIGGKGNVALMTGILGTSAQIGRSKGQHEVFDQGTDVKVVEEQPNDWAHEKTVALIQDWLSKYPKGQLNAVLAHGPEIVAAAEYAKSQGREEVAFIGIDYPEDARRAIKEGTLLATISQDPKLLAALAVETADKAANGEKVEKVVMIETTLITKDNVDQKTADY</sequence>
<dbReference type="GO" id="GO:0030246">
    <property type="term" value="F:carbohydrate binding"/>
    <property type="evidence" value="ECO:0007669"/>
    <property type="project" value="UniProtKB-ARBA"/>
</dbReference>
<evidence type="ECO:0000256" key="2">
    <source>
        <dbReference type="ARBA" id="ARBA00007639"/>
    </source>
</evidence>
<dbReference type="EMBL" id="JACDTY010000026">
    <property type="protein sequence ID" value="MBA1144664.1"/>
    <property type="molecule type" value="Genomic_DNA"/>
</dbReference>
<dbReference type="Pfam" id="PF13407">
    <property type="entry name" value="Peripla_BP_4"/>
    <property type="match status" value="1"/>
</dbReference>
<feature type="domain" description="Periplasmic binding protein" evidence="4">
    <location>
        <begin position="53"/>
        <end position="308"/>
    </location>
</feature>
<gene>
    <name evidence="5" type="ORF">H0241_31155</name>
</gene>
<reference evidence="5 6" key="1">
    <citation type="submission" date="2020-07" db="EMBL/GenBank/DDBJ databases">
        <title>Definition of the novel symbiovar canariense within Mesorhizobium novociceri, a new species of genus Mesorhizobium nodulating Cicer canariense in the Caldera de Taburiente National Park (La Palma, Canary Islands).</title>
        <authorList>
            <person name="Leon-Barrios M."/>
            <person name="Perez-Yepez J."/>
            <person name="Flores-Felix J.D."/>
            <person name="Ramirez-Baena M.H."/>
            <person name="Pulido-Suarez L."/>
            <person name="Igual J.M."/>
            <person name="Velazquez E."/>
            <person name="Peix A."/>
        </authorList>
    </citation>
    <scope>NUCLEOTIDE SEQUENCE [LARGE SCALE GENOMIC DNA]</scope>
    <source>
        <strain evidence="5 6">CCANP35</strain>
    </source>
</reference>
<organism evidence="5 6">
    <name type="scientific">Mesorhizobium neociceri</name>
    <dbReference type="NCBI Taxonomy" id="1307853"/>
    <lineage>
        <taxon>Bacteria</taxon>
        <taxon>Pseudomonadati</taxon>
        <taxon>Pseudomonadota</taxon>
        <taxon>Alphaproteobacteria</taxon>
        <taxon>Hyphomicrobiales</taxon>
        <taxon>Phyllobacteriaceae</taxon>
        <taxon>Mesorhizobium</taxon>
    </lineage>
</organism>
<name>A0A838BGP4_9HYPH</name>
<dbReference type="PANTHER" id="PTHR46847">
    <property type="entry name" value="D-ALLOSE-BINDING PERIPLASMIC PROTEIN-RELATED"/>
    <property type="match status" value="1"/>
</dbReference>
<dbReference type="PANTHER" id="PTHR46847:SF1">
    <property type="entry name" value="D-ALLOSE-BINDING PERIPLASMIC PROTEIN-RELATED"/>
    <property type="match status" value="1"/>
</dbReference>
<evidence type="ECO:0000256" key="3">
    <source>
        <dbReference type="ARBA" id="ARBA00022729"/>
    </source>
</evidence>
<proteinExistence type="inferred from homology"/>
<dbReference type="SUPFAM" id="SSF53822">
    <property type="entry name" value="Periplasmic binding protein-like I"/>
    <property type="match status" value="1"/>
</dbReference>
<dbReference type="GO" id="GO:0030313">
    <property type="term" value="C:cell envelope"/>
    <property type="evidence" value="ECO:0007669"/>
    <property type="project" value="UniProtKB-SubCell"/>
</dbReference>
<evidence type="ECO:0000259" key="4">
    <source>
        <dbReference type="Pfam" id="PF13407"/>
    </source>
</evidence>